<accession>A0A2H0V6X8</accession>
<feature type="domain" description="Small ribosomal subunit protein uS4 N-terminal" evidence="8">
    <location>
        <begin position="3"/>
        <end position="90"/>
    </location>
</feature>
<dbReference type="CDD" id="cd00165">
    <property type="entry name" value="S4"/>
    <property type="match status" value="1"/>
</dbReference>
<evidence type="ECO:0000256" key="5">
    <source>
        <dbReference type="ARBA" id="ARBA00023274"/>
    </source>
</evidence>
<dbReference type="Gene3D" id="1.10.1050.10">
    <property type="entry name" value="Ribosomal Protein S4 Delta 41, Chain A, domain 1"/>
    <property type="match status" value="1"/>
</dbReference>
<dbReference type="InterPro" id="IPR001912">
    <property type="entry name" value="Ribosomal_uS4_N"/>
</dbReference>
<dbReference type="Pfam" id="PF01479">
    <property type="entry name" value="S4"/>
    <property type="match status" value="1"/>
</dbReference>
<evidence type="ECO:0000256" key="4">
    <source>
        <dbReference type="ARBA" id="ARBA00022980"/>
    </source>
</evidence>
<evidence type="ECO:0000256" key="1">
    <source>
        <dbReference type="ARBA" id="ARBA00007465"/>
    </source>
</evidence>
<comment type="similarity">
    <text evidence="1">Belongs to the universal ribosomal protein uS4 family.</text>
</comment>
<dbReference type="InterPro" id="IPR036986">
    <property type="entry name" value="S4_RNA-bd_sf"/>
</dbReference>
<dbReference type="EMBL" id="PFAN01000098">
    <property type="protein sequence ID" value="PIR94845.1"/>
    <property type="molecule type" value="Genomic_DNA"/>
</dbReference>
<dbReference type="PANTHER" id="PTHR11831">
    <property type="entry name" value="30S 40S RIBOSOMAL PROTEIN"/>
    <property type="match status" value="1"/>
</dbReference>
<gene>
    <name evidence="9" type="ORF">COT95_01990</name>
</gene>
<dbReference type="Pfam" id="PF00163">
    <property type="entry name" value="Ribosomal_S4"/>
    <property type="match status" value="1"/>
</dbReference>
<evidence type="ECO:0000256" key="2">
    <source>
        <dbReference type="ARBA" id="ARBA00022730"/>
    </source>
</evidence>
<evidence type="ECO:0000259" key="8">
    <source>
        <dbReference type="SMART" id="SM01390"/>
    </source>
</evidence>
<dbReference type="GO" id="GO:0003735">
    <property type="term" value="F:structural constituent of ribosome"/>
    <property type="evidence" value="ECO:0007669"/>
    <property type="project" value="TreeGrafter"/>
</dbReference>
<dbReference type="NCBIfam" id="NF003717">
    <property type="entry name" value="PRK05327.1"/>
    <property type="match status" value="1"/>
</dbReference>
<dbReference type="Gene3D" id="3.10.290.10">
    <property type="entry name" value="RNA-binding S4 domain"/>
    <property type="match status" value="1"/>
</dbReference>
<proteinExistence type="inferred from homology"/>
<comment type="caution">
    <text evidence="9">The sequence shown here is derived from an EMBL/GenBank/DDBJ whole genome shotgun (WGS) entry which is preliminary data.</text>
</comment>
<dbReference type="GO" id="GO:0042274">
    <property type="term" value="P:ribosomal small subunit biogenesis"/>
    <property type="evidence" value="ECO:0007669"/>
    <property type="project" value="TreeGrafter"/>
</dbReference>
<dbReference type="SMART" id="SM01390">
    <property type="entry name" value="Ribosomal_S4"/>
    <property type="match status" value="1"/>
</dbReference>
<feature type="non-terminal residue" evidence="9">
    <location>
        <position position="125"/>
    </location>
</feature>
<keyword evidence="2" id="KW-0699">rRNA-binding</keyword>
<dbReference type="PANTHER" id="PTHR11831:SF4">
    <property type="entry name" value="SMALL RIBOSOMAL SUBUNIT PROTEIN US4M"/>
    <property type="match status" value="1"/>
</dbReference>
<evidence type="ECO:0000256" key="3">
    <source>
        <dbReference type="ARBA" id="ARBA00022884"/>
    </source>
</evidence>
<dbReference type="GO" id="GO:0015935">
    <property type="term" value="C:small ribosomal subunit"/>
    <property type="evidence" value="ECO:0007669"/>
    <property type="project" value="TreeGrafter"/>
</dbReference>
<reference evidence="10" key="1">
    <citation type="submission" date="2017-09" db="EMBL/GenBank/DDBJ databases">
        <title>Depth-based differentiation of microbial function through sediment-hosted aquifers and enrichment of novel symbionts in the deep terrestrial subsurface.</title>
        <authorList>
            <person name="Probst A.J."/>
            <person name="Ladd B."/>
            <person name="Jarett J.K."/>
            <person name="Geller-Mcgrath D.E."/>
            <person name="Sieber C.M.K."/>
            <person name="Emerson J.B."/>
            <person name="Anantharaman K."/>
            <person name="Thomas B.C."/>
            <person name="Malmstrom R."/>
            <person name="Stieglmeier M."/>
            <person name="Klingl A."/>
            <person name="Woyke T."/>
            <person name="Ryan C.M."/>
            <person name="Banfield J.F."/>
        </authorList>
    </citation>
    <scope>NUCLEOTIDE SEQUENCE [LARGE SCALE GENOMIC DNA]</scope>
</reference>
<dbReference type="GO" id="GO:0019843">
    <property type="term" value="F:rRNA binding"/>
    <property type="evidence" value="ECO:0007669"/>
    <property type="project" value="UniProtKB-KW"/>
</dbReference>
<keyword evidence="3 7" id="KW-0694">RNA-binding</keyword>
<keyword evidence="5" id="KW-0687">Ribonucleoprotein</keyword>
<dbReference type="AlphaFoldDB" id="A0A2H0V6X8"/>
<dbReference type="SUPFAM" id="SSF55174">
    <property type="entry name" value="Alpha-L RNA-binding motif"/>
    <property type="match status" value="1"/>
</dbReference>
<dbReference type="InterPro" id="IPR022801">
    <property type="entry name" value="Ribosomal_uS4"/>
</dbReference>
<protein>
    <recommendedName>
        <fullName evidence="6">Small ribosomal subunit protein uS4</fullName>
    </recommendedName>
</protein>
<dbReference type="InterPro" id="IPR002942">
    <property type="entry name" value="S4_RNA-bd"/>
</dbReference>
<dbReference type="Proteomes" id="UP000228614">
    <property type="component" value="Unassembled WGS sequence"/>
</dbReference>
<dbReference type="PROSITE" id="PS50889">
    <property type="entry name" value="S4"/>
    <property type="match status" value="1"/>
</dbReference>
<name>A0A2H0V6X8_9BACT</name>
<keyword evidence="4 9" id="KW-0689">Ribosomal protein</keyword>
<evidence type="ECO:0000256" key="7">
    <source>
        <dbReference type="PROSITE-ProRule" id="PRU00182"/>
    </source>
</evidence>
<sequence>MKRYKSKIARRYGIQLGNSPKSALVKRNYPPGIHGPKGRKKPTEYGIQLAEKQKAKVIYNILTEKQFKLTFERAKKISGDVGHNLLQLLEKRFDNVVYRLGLAETRPQARQLVNHAHFLVNGKKV</sequence>
<evidence type="ECO:0000313" key="10">
    <source>
        <dbReference type="Proteomes" id="UP000228614"/>
    </source>
</evidence>
<evidence type="ECO:0000256" key="6">
    <source>
        <dbReference type="ARBA" id="ARBA00035254"/>
    </source>
</evidence>
<organism evidence="9 10">
    <name type="scientific">Candidatus Falkowbacteria bacterium CG10_big_fil_rev_8_21_14_0_10_37_6</name>
    <dbReference type="NCBI Taxonomy" id="1974563"/>
    <lineage>
        <taxon>Bacteria</taxon>
        <taxon>Candidatus Falkowiibacteriota</taxon>
    </lineage>
</organism>
<evidence type="ECO:0000313" key="9">
    <source>
        <dbReference type="EMBL" id="PIR94845.1"/>
    </source>
</evidence>